<dbReference type="AlphaFoldDB" id="A0A417YFX6"/>
<gene>
    <name evidence="2" type="ORF">D1B32_12815</name>
</gene>
<comment type="caution">
    <text evidence="2">The sequence shown here is derived from an EMBL/GenBank/DDBJ whole genome shotgun (WGS) entry which is preliminary data.</text>
</comment>
<keyword evidence="3" id="KW-1185">Reference proteome</keyword>
<keyword evidence="1" id="KW-1133">Transmembrane helix</keyword>
<dbReference type="RefSeq" id="WP_095309006.1">
    <property type="nucleotide sequence ID" value="NZ_JAMAWL010000001.1"/>
</dbReference>
<organism evidence="2 3">
    <name type="scientific">Oceanobacillus profundus</name>
    <dbReference type="NCBI Taxonomy" id="372463"/>
    <lineage>
        <taxon>Bacteria</taxon>
        <taxon>Bacillati</taxon>
        <taxon>Bacillota</taxon>
        <taxon>Bacilli</taxon>
        <taxon>Bacillales</taxon>
        <taxon>Bacillaceae</taxon>
        <taxon>Oceanobacillus</taxon>
    </lineage>
</organism>
<protein>
    <submittedName>
        <fullName evidence="2">Uncharacterized protein</fullName>
    </submittedName>
</protein>
<feature type="transmembrane region" description="Helical" evidence="1">
    <location>
        <begin position="50"/>
        <end position="70"/>
    </location>
</feature>
<dbReference type="EMBL" id="QWEH01000008">
    <property type="protein sequence ID" value="RHW31597.1"/>
    <property type="molecule type" value="Genomic_DNA"/>
</dbReference>
<keyword evidence="1" id="KW-0472">Membrane</keyword>
<evidence type="ECO:0000313" key="3">
    <source>
        <dbReference type="Proteomes" id="UP000285456"/>
    </source>
</evidence>
<name>A0A417YFX6_9BACI</name>
<evidence type="ECO:0000256" key="1">
    <source>
        <dbReference type="SAM" id="Phobius"/>
    </source>
</evidence>
<feature type="transmembrane region" description="Helical" evidence="1">
    <location>
        <begin position="7"/>
        <end position="30"/>
    </location>
</feature>
<dbReference type="Proteomes" id="UP000285456">
    <property type="component" value="Unassembled WGS sequence"/>
</dbReference>
<evidence type="ECO:0000313" key="2">
    <source>
        <dbReference type="EMBL" id="RHW31597.1"/>
    </source>
</evidence>
<reference evidence="2 3" key="1">
    <citation type="journal article" date="2007" name="Int. J. Syst. Evol. Microbiol.">
        <title>Oceanobacillus profundus sp. nov., isolated from a deep-sea sediment core.</title>
        <authorList>
            <person name="Kim Y.G."/>
            <person name="Choi D.H."/>
            <person name="Hyun S."/>
            <person name="Cho B.C."/>
        </authorList>
    </citation>
    <scope>NUCLEOTIDE SEQUENCE [LARGE SCALE GENOMIC DNA]</scope>
    <source>
        <strain evidence="2 3">DSM 18246</strain>
    </source>
</reference>
<dbReference type="OrthoDB" id="2988195at2"/>
<sequence length="90" mass="9948">MVNRLKLLVRVTAAVLIGIGLNIYFGVVWIEASVGNTEHIVEKQSGITPFIWAAIIVGGCITATLSYVSWRKYKAEVKAREARNKDKSVD</sequence>
<accession>A0A417YFX6</accession>
<dbReference type="InterPro" id="IPR014231">
    <property type="entry name" value="Spore_YpjB"/>
</dbReference>
<dbReference type="Pfam" id="PF09577">
    <property type="entry name" value="Spore_YpjB"/>
    <property type="match status" value="1"/>
</dbReference>
<keyword evidence="1" id="KW-0812">Transmembrane</keyword>
<proteinExistence type="predicted"/>